<dbReference type="EMBL" id="JBHTBY010000002">
    <property type="protein sequence ID" value="MFC7320058.1"/>
    <property type="molecule type" value="Genomic_DNA"/>
</dbReference>
<dbReference type="PANTHER" id="PTHR43441">
    <property type="entry name" value="RIBOSOMAL-PROTEIN-SERINE ACETYLTRANSFERASE"/>
    <property type="match status" value="1"/>
</dbReference>
<dbReference type="GO" id="GO:0016746">
    <property type="term" value="F:acyltransferase activity"/>
    <property type="evidence" value="ECO:0007669"/>
    <property type="project" value="UniProtKB-KW"/>
</dbReference>
<keyword evidence="2" id="KW-0012">Acyltransferase</keyword>
<dbReference type="PROSITE" id="PS51186">
    <property type="entry name" value="GNAT"/>
    <property type="match status" value="1"/>
</dbReference>
<protein>
    <submittedName>
        <fullName evidence="2">GNAT family N-acetyltransferase</fullName>
        <ecNumber evidence="2">2.3.-.-</ecNumber>
    </submittedName>
</protein>
<dbReference type="InterPro" id="IPR000182">
    <property type="entry name" value="GNAT_dom"/>
</dbReference>
<keyword evidence="3" id="KW-1185">Reference proteome</keyword>
<gene>
    <name evidence="2" type="ORF">ACFQMN_04065</name>
</gene>
<comment type="caution">
    <text evidence="2">The sequence shown here is derived from an EMBL/GenBank/DDBJ whole genome shotgun (WGS) entry which is preliminary data.</text>
</comment>
<evidence type="ECO:0000259" key="1">
    <source>
        <dbReference type="PROSITE" id="PS51186"/>
    </source>
</evidence>
<keyword evidence="2" id="KW-0808">Transferase</keyword>
<evidence type="ECO:0000313" key="2">
    <source>
        <dbReference type="EMBL" id="MFC7320058.1"/>
    </source>
</evidence>
<dbReference type="Proteomes" id="UP001596494">
    <property type="component" value="Unassembled WGS sequence"/>
</dbReference>
<organism evidence="2 3">
    <name type="scientific">Halobacillus campisalis</name>
    <dbReference type="NCBI Taxonomy" id="435909"/>
    <lineage>
        <taxon>Bacteria</taxon>
        <taxon>Bacillati</taxon>
        <taxon>Bacillota</taxon>
        <taxon>Bacilli</taxon>
        <taxon>Bacillales</taxon>
        <taxon>Bacillaceae</taxon>
        <taxon>Halobacillus</taxon>
    </lineage>
</organism>
<evidence type="ECO:0000313" key="3">
    <source>
        <dbReference type="Proteomes" id="UP001596494"/>
    </source>
</evidence>
<feature type="domain" description="N-acetyltransferase" evidence="1">
    <location>
        <begin position="10"/>
        <end position="176"/>
    </location>
</feature>
<dbReference type="RefSeq" id="WP_289217078.1">
    <property type="nucleotide sequence ID" value="NZ_JAPVRC010000011.1"/>
</dbReference>
<name>A0ABW2K1R3_9BACI</name>
<dbReference type="Pfam" id="PF13302">
    <property type="entry name" value="Acetyltransf_3"/>
    <property type="match status" value="1"/>
</dbReference>
<dbReference type="EC" id="2.3.-.-" evidence="2"/>
<dbReference type="Gene3D" id="3.40.630.30">
    <property type="match status" value="1"/>
</dbReference>
<dbReference type="InterPro" id="IPR016181">
    <property type="entry name" value="Acyl_CoA_acyltransferase"/>
</dbReference>
<dbReference type="SUPFAM" id="SSF55729">
    <property type="entry name" value="Acyl-CoA N-acyltransferases (Nat)"/>
    <property type="match status" value="1"/>
</dbReference>
<reference evidence="3" key="1">
    <citation type="journal article" date="2019" name="Int. J. Syst. Evol. Microbiol.">
        <title>The Global Catalogue of Microorganisms (GCM) 10K type strain sequencing project: providing services to taxonomists for standard genome sequencing and annotation.</title>
        <authorList>
            <consortium name="The Broad Institute Genomics Platform"/>
            <consortium name="The Broad Institute Genome Sequencing Center for Infectious Disease"/>
            <person name="Wu L."/>
            <person name="Ma J."/>
        </authorList>
    </citation>
    <scope>NUCLEOTIDE SEQUENCE [LARGE SCALE GENOMIC DNA]</scope>
    <source>
        <strain evidence="3">CCUG 73951</strain>
    </source>
</reference>
<dbReference type="InterPro" id="IPR051908">
    <property type="entry name" value="Ribosomal_N-acetyltransferase"/>
</dbReference>
<sequence length="177" mass="20386">MIKEFYTSRLYIRSMTPSDSSSLFPIWSDPDISKYMNIQSFTNENQVKDMIIYMNQLKKAHYAIRYAIVELKSSRIIGSCGYSSLDYVNAATKIGYDLAKASWGRGYATEAVSALLYQAFTTLGLNRVEAKVEPQNMNSIKVLQRLNFTLEGTLRQSQKSRDRFIDLNIYSRLRSDR</sequence>
<accession>A0ABW2K1R3</accession>
<dbReference type="PANTHER" id="PTHR43441:SF11">
    <property type="entry name" value="RIBOSOMAL-PROTEIN-SERINE ACETYLTRANSFERASE"/>
    <property type="match status" value="1"/>
</dbReference>
<proteinExistence type="predicted"/>